<evidence type="ECO:0000313" key="3">
    <source>
        <dbReference type="EMBL" id="KSZ58289.1"/>
    </source>
</evidence>
<dbReference type="InterPro" id="IPR055583">
    <property type="entry name" value="DUF7159"/>
</dbReference>
<feature type="domain" description="DUF7159" evidence="2">
    <location>
        <begin position="123"/>
        <end position="272"/>
    </location>
</feature>
<keyword evidence="1" id="KW-0812">Transmembrane</keyword>
<name>A0A0V9UJV8_9NOCA</name>
<dbReference type="Proteomes" id="UP000053060">
    <property type="component" value="Unassembled WGS sequence"/>
</dbReference>
<evidence type="ECO:0000313" key="4">
    <source>
        <dbReference type="Proteomes" id="UP000053060"/>
    </source>
</evidence>
<dbReference type="SUPFAM" id="SSF53067">
    <property type="entry name" value="Actin-like ATPase domain"/>
    <property type="match status" value="1"/>
</dbReference>
<evidence type="ECO:0000259" key="2">
    <source>
        <dbReference type="Pfam" id="PF23717"/>
    </source>
</evidence>
<dbReference type="PATRIC" id="fig|1441730.3.peg.2916"/>
<sequence>MAIGVGLRIGRVVSTAVIASNEPGTPDPVVLARDTVLHVDHDGNTSLGSVAHGDEARTIAGFLTRVGDASGITASDGRMYRAEDAMATAIHCLLRECHPLPTFGGMDRDSDPGYAATYPSHWDPDTIATLRAALDYADLRHVDLVSDAQAAAAWYASEISETPGQLVGVFHLDDGGSTVTLVRSGVPAGKAYRTPAQGAPSPAAQLATALGSFGWMPDNLEAVVVMGDGLVARDRTHIQEIANSLATKLTVRSLVGPGPEQTAALGAAILAAGFTPAREINKTRIGLPPSYDETDVLTGGLARLRELEERRVEAENFVDARSAAEESAPVPVLTADTEEDSSSGGNTRTVIIGVVAVLVLIALVAGVLL</sequence>
<feature type="transmembrane region" description="Helical" evidence="1">
    <location>
        <begin position="350"/>
        <end position="368"/>
    </location>
</feature>
<reference evidence="3 4" key="2">
    <citation type="journal article" date="2016" name="Genome Announc.">
        <title>Draft Genome Sequence of a Versatile Hydrocarbon-Degrading Bacterium, Rhodococcus pyridinivorans Strain KG-16, Collected from Oil Fields in India.</title>
        <authorList>
            <person name="Aggarwal R.K."/>
            <person name="Dawar C."/>
            <person name="Phanindranath R."/>
            <person name="Mutnuri L."/>
            <person name="Dayal A.M."/>
        </authorList>
    </citation>
    <scope>NUCLEOTIDE SEQUENCE [LARGE SCALE GENOMIC DNA]</scope>
    <source>
        <strain evidence="3 4">KG-16</strain>
    </source>
</reference>
<dbReference type="AlphaFoldDB" id="A0A0V9UJV8"/>
<comment type="caution">
    <text evidence="3">The sequence shown here is derived from an EMBL/GenBank/DDBJ whole genome shotgun (WGS) entry which is preliminary data.</text>
</comment>
<keyword evidence="1" id="KW-1133">Transmembrane helix</keyword>
<keyword evidence="1" id="KW-0472">Membrane</keyword>
<organism evidence="3 4">
    <name type="scientific">Rhodococcus pyridinivorans KG-16</name>
    <dbReference type="NCBI Taxonomy" id="1441730"/>
    <lineage>
        <taxon>Bacteria</taxon>
        <taxon>Bacillati</taxon>
        <taxon>Actinomycetota</taxon>
        <taxon>Actinomycetes</taxon>
        <taxon>Mycobacteriales</taxon>
        <taxon>Nocardiaceae</taxon>
        <taxon>Rhodococcus</taxon>
    </lineage>
</organism>
<reference evidence="4" key="1">
    <citation type="submission" date="2015-01" db="EMBL/GenBank/DDBJ databases">
        <title>Draft genome sequence of Rhodococcus pyridinivorans strain KG-16, a hydrocarbon-degrading bacterium.</title>
        <authorList>
            <person name="Aggarwal R.K."/>
            <person name="Dawar C."/>
        </authorList>
    </citation>
    <scope>NUCLEOTIDE SEQUENCE [LARGE SCALE GENOMIC DNA]</scope>
    <source>
        <strain evidence="4">KG-16</strain>
    </source>
</reference>
<dbReference type="InterPro" id="IPR043129">
    <property type="entry name" value="ATPase_NBD"/>
</dbReference>
<proteinExistence type="predicted"/>
<gene>
    <name evidence="3" type="ORF">Z045_14035</name>
</gene>
<dbReference type="RefSeq" id="WP_060652398.1">
    <property type="nucleotide sequence ID" value="NZ_AZXY01000006.1"/>
</dbReference>
<dbReference type="Pfam" id="PF23717">
    <property type="entry name" value="DUF7159"/>
    <property type="match status" value="1"/>
</dbReference>
<dbReference type="Gene3D" id="3.30.420.40">
    <property type="match status" value="2"/>
</dbReference>
<protein>
    <recommendedName>
        <fullName evidence="2">DUF7159 domain-containing protein</fullName>
    </recommendedName>
</protein>
<evidence type="ECO:0000256" key="1">
    <source>
        <dbReference type="SAM" id="Phobius"/>
    </source>
</evidence>
<accession>A0A0V9UJV8</accession>
<dbReference type="EMBL" id="AZXY01000006">
    <property type="protein sequence ID" value="KSZ58289.1"/>
    <property type="molecule type" value="Genomic_DNA"/>
</dbReference>